<feature type="domain" description="Protein kinase" evidence="2">
    <location>
        <begin position="1"/>
        <end position="397"/>
    </location>
</feature>
<dbReference type="Gene3D" id="1.10.510.10">
    <property type="entry name" value="Transferase(Phosphotransferase) domain 1"/>
    <property type="match status" value="1"/>
</dbReference>
<dbReference type="PANTHER" id="PTHR44167:SF24">
    <property type="entry name" value="SERINE_THREONINE-PROTEIN KINASE CHK2"/>
    <property type="match status" value="1"/>
</dbReference>
<dbReference type="PROSITE" id="PS50011">
    <property type="entry name" value="PROTEIN_KINASE_DOM"/>
    <property type="match status" value="1"/>
</dbReference>
<dbReference type="InterPro" id="IPR000719">
    <property type="entry name" value="Prot_kinase_dom"/>
</dbReference>
<dbReference type="GO" id="GO:0044773">
    <property type="term" value="P:mitotic DNA damage checkpoint signaling"/>
    <property type="evidence" value="ECO:0007669"/>
    <property type="project" value="TreeGrafter"/>
</dbReference>
<keyword evidence="3" id="KW-0808">Transferase</keyword>
<evidence type="ECO:0000259" key="2">
    <source>
        <dbReference type="PROSITE" id="PS50011"/>
    </source>
</evidence>
<evidence type="ECO:0000256" key="1">
    <source>
        <dbReference type="SAM" id="MobiDB-lite"/>
    </source>
</evidence>
<dbReference type="OrthoDB" id="5987198at2759"/>
<dbReference type="EMBL" id="MU150276">
    <property type="protein sequence ID" value="KAF9461974.1"/>
    <property type="molecule type" value="Genomic_DNA"/>
</dbReference>
<accession>A0A9P5Y3F7</accession>
<keyword evidence="3" id="KW-0418">Kinase</keyword>
<name>A0A9P5Y3F7_9AGAR</name>
<dbReference type="InterPro" id="IPR011009">
    <property type="entry name" value="Kinase-like_dom_sf"/>
</dbReference>
<protein>
    <submittedName>
        <fullName evidence="3">Kinase-like domain-containing protein</fullName>
    </submittedName>
</protein>
<organism evidence="3 4">
    <name type="scientific">Collybia nuda</name>
    <dbReference type="NCBI Taxonomy" id="64659"/>
    <lineage>
        <taxon>Eukaryota</taxon>
        <taxon>Fungi</taxon>
        <taxon>Dikarya</taxon>
        <taxon>Basidiomycota</taxon>
        <taxon>Agaricomycotina</taxon>
        <taxon>Agaricomycetes</taxon>
        <taxon>Agaricomycetidae</taxon>
        <taxon>Agaricales</taxon>
        <taxon>Tricholomatineae</taxon>
        <taxon>Clitocybaceae</taxon>
        <taxon>Collybia</taxon>
    </lineage>
</organism>
<keyword evidence="4" id="KW-1185">Reference proteome</keyword>
<dbReference type="Pfam" id="PF00069">
    <property type="entry name" value="Pkinase"/>
    <property type="match status" value="1"/>
</dbReference>
<feature type="region of interest" description="Disordered" evidence="1">
    <location>
        <begin position="1"/>
        <end position="21"/>
    </location>
</feature>
<dbReference type="GO" id="GO:0005737">
    <property type="term" value="C:cytoplasm"/>
    <property type="evidence" value="ECO:0007669"/>
    <property type="project" value="TreeGrafter"/>
</dbReference>
<evidence type="ECO:0000313" key="4">
    <source>
        <dbReference type="Proteomes" id="UP000807353"/>
    </source>
</evidence>
<evidence type="ECO:0000313" key="3">
    <source>
        <dbReference type="EMBL" id="KAF9461974.1"/>
    </source>
</evidence>
<proteinExistence type="predicted"/>
<gene>
    <name evidence="3" type="ORF">BDZ94DRAFT_1262136</name>
</gene>
<reference evidence="3" key="1">
    <citation type="submission" date="2020-11" db="EMBL/GenBank/DDBJ databases">
        <authorList>
            <consortium name="DOE Joint Genome Institute"/>
            <person name="Ahrendt S."/>
            <person name="Riley R."/>
            <person name="Andreopoulos W."/>
            <person name="Labutti K."/>
            <person name="Pangilinan J."/>
            <person name="Ruiz-Duenas F.J."/>
            <person name="Barrasa J.M."/>
            <person name="Sanchez-Garcia M."/>
            <person name="Camarero S."/>
            <person name="Miyauchi S."/>
            <person name="Serrano A."/>
            <person name="Linde D."/>
            <person name="Babiker R."/>
            <person name="Drula E."/>
            <person name="Ayuso-Fernandez I."/>
            <person name="Pacheco R."/>
            <person name="Padilla G."/>
            <person name="Ferreira P."/>
            <person name="Barriuso J."/>
            <person name="Kellner H."/>
            <person name="Castanera R."/>
            <person name="Alfaro M."/>
            <person name="Ramirez L."/>
            <person name="Pisabarro A.G."/>
            <person name="Kuo A."/>
            <person name="Tritt A."/>
            <person name="Lipzen A."/>
            <person name="He G."/>
            <person name="Yan M."/>
            <person name="Ng V."/>
            <person name="Cullen D."/>
            <person name="Martin F."/>
            <person name="Rosso M.-N."/>
            <person name="Henrissat B."/>
            <person name="Hibbett D."/>
            <person name="Martinez A.T."/>
            <person name="Grigoriev I.V."/>
        </authorList>
    </citation>
    <scope>NUCLEOTIDE SEQUENCE</scope>
    <source>
        <strain evidence="3">CBS 247.69</strain>
    </source>
</reference>
<dbReference type="SUPFAM" id="SSF56112">
    <property type="entry name" value="Protein kinase-like (PK-like)"/>
    <property type="match status" value="1"/>
</dbReference>
<dbReference type="GO" id="GO:0004674">
    <property type="term" value="F:protein serine/threonine kinase activity"/>
    <property type="evidence" value="ECO:0007669"/>
    <property type="project" value="TreeGrafter"/>
</dbReference>
<dbReference type="PANTHER" id="PTHR44167">
    <property type="entry name" value="OVARIAN-SPECIFIC SERINE/THREONINE-PROTEIN KINASE LOK-RELATED"/>
    <property type="match status" value="1"/>
</dbReference>
<comment type="caution">
    <text evidence="3">The sequence shown here is derived from an EMBL/GenBank/DDBJ whole genome shotgun (WGS) entry which is preliminary data.</text>
</comment>
<dbReference type="GO" id="GO:0005634">
    <property type="term" value="C:nucleus"/>
    <property type="evidence" value="ECO:0007669"/>
    <property type="project" value="TreeGrafter"/>
</dbReference>
<dbReference type="GO" id="GO:0005524">
    <property type="term" value="F:ATP binding"/>
    <property type="evidence" value="ECO:0007669"/>
    <property type="project" value="InterPro"/>
</dbReference>
<dbReference type="Proteomes" id="UP000807353">
    <property type="component" value="Unassembled WGS sequence"/>
</dbReference>
<dbReference type="AlphaFoldDB" id="A0A9P5Y3F7"/>
<dbReference type="SMART" id="SM00220">
    <property type="entry name" value="S_TKc"/>
    <property type="match status" value="1"/>
</dbReference>
<sequence length="397" mass="45788">MASKVPHYPPPRSDNTTPGFSNSLPSRPILVDQSVAVQLHRLYRAELSDSEEIWRDRYLFFLQHGLELRFRYKPGWTASWLGTNLDPACCDDSIEQILPMVLDAKRKKDNAIVCIKLIKQKSEEVNIGLYLSTEKMLHDPQNHCIPIWDHFCDPILPEVQYIVMPVLRPFNNPEFYAVGEVVDFATQLLEGMAFMHSQLIAHGDLTTQNIMMDARPILPQGWHFVVDNFAPNGVDLISPLSRIDHPVRYFIIDYDCAIRLQPGASHLIKGYGGRDGDVPELATRQPFDIFKMDVFTLGNVFYKDFYQKYHGLDFLRGLIDSMMTRDFNQRPTALAALQNWYKIRSQLDITSARWRLRKQNETVGERVVLDTVAAARNGIHSVKRLFNGKERRPWKNT</sequence>